<dbReference type="AlphaFoldDB" id="A0A0B1RZ78"/>
<sequence>MLAQAVTGTLTGCVGCQAGVELLQKEVKDSLNLLTLATCVFVSLEGLISHSQMLKVKQEIPTK</sequence>
<dbReference type="OrthoDB" id="999962at2759"/>
<proteinExistence type="predicted"/>
<protein>
    <submittedName>
        <fullName evidence="1">Uncharacterized protein</fullName>
    </submittedName>
</protein>
<evidence type="ECO:0000313" key="1">
    <source>
        <dbReference type="EMBL" id="KHJ77989.1"/>
    </source>
</evidence>
<dbReference type="EMBL" id="KN610219">
    <property type="protein sequence ID" value="KHJ77989.1"/>
    <property type="molecule type" value="Genomic_DNA"/>
</dbReference>
<organism evidence="1 2">
    <name type="scientific">Oesophagostomum dentatum</name>
    <name type="common">Nodular worm</name>
    <dbReference type="NCBI Taxonomy" id="61180"/>
    <lineage>
        <taxon>Eukaryota</taxon>
        <taxon>Metazoa</taxon>
        <taxon>Ecdysozoa</taxon>
        <taxon>Nematoda</taxon>
        <taxon>Chromadorea</taxon>
        <taxon>Rhabditida</taxon>
        <taxon>Rhabditina</taxon>
        <taxon>Rhabditomorpha</taxon>
        <taxon>Strongyloidea</taxon>
        <taxon>Strongylidae</taxon>
        <taxon>Oesophagostomum</taxon>
    </lineage>
</organism>
<evidence type="ECO:0000313" key="2">
    <source>
        <dbReference type="Proteomes" id="UP000053660"/>
    </source>
</evidence>
<name>A0A0B1RZ78_OESDE</name>
<gene>
    <name evidence="1" type="ORF">OESDEN_22391</name>
</gene>
<dbReference type="Proteomes" id="UP000053660">
    <property type="component" value="Unassembled WGS sequence"/>
</dbReference>
<reference evidence="1 2" key="1">
    <citation type="submission" date="2014-03" db="EMBL/GenBank/DDBJ databases">
        <title>Draft genome of the hookworm Oesophagostomum dentatum.</title>
        <authorList>
            <person name="Mitreva M."/>
        </authorList>
    </citation>
    <scope>NUCLEOTIDE SEQUENCE [LARGE SCALE GENOMIC DNA]</scope>
    <source>
        <strain evidence="1 2">OD-Hann</strain>
    </source>
</reference>
<accession>A0A0B1RZ78</accession>
<keyword evidence="2" id="KW-1185">Reference proteome</keyword>